<keyword evidence="5" id="KW-0812">Transmembrane</keyword>
<dbReference type="OrthoDB" id="33201at2"/>
<dbReference type="RefSeq" id="WP_015065322.1">
    <property type="nucleotide sequence ID" value="NC_019387.1"/>
</dbReference>
<accession>K7R216</accession>
<proteinExistence type="predicted"/>
<keyword evidence="5" id="KW-1133">Transmembrane helix</keyword>
<sequence>MRHGGSQGLSIVEVVVALAVLGIALAFIVPSFVGHLQTNTASEVRSQAVFLAQREFESLRLQDPSTLPTSGSTERQEGYGGRTFTLRRTYCAQASLCGPGSRHIRVEVVWNGRTVYAAETVYTSLR</sequence>
<gene>
    <name evidence="6" type="ORF">Theos_2338</name>
</gene>
<dbReference type="GO" id="GO:0042597">
    <property type="term" value="C:periplasmic space"/>
    <property type="evidence" value="ECO:0007669"/>
    <property type="project" value="UniProtKB-SubCell"/>
</dbReference>
<keyword evidence="6" id="KW-0614">Plasmid</keyword>
<reference evidence="6 7" key="1">
    <citation type="journal article" date="2013" name="Genome Announc.">
        <title>Whole Genome Sequencing of Thermus oshimai JL-2 and Thermus thermophilus JL-18, Incomplete Denitrifiers from the United States Great Basin.</title>
        <authorList>
            <person name="Murugapiran S.K."/>
            <person name="Huntemann M."/>
            <person name="Wei C.L."/>
            <person name="Han J."/>
            <person name="Detter J.C."/>
            <person name="Han C.S."/>
            <person name="Erkkila T.H."/>
            <person name="Teshima H."/>
            <person name="Chen A."/>
            <person name="Kyrpides N."/>
            <person name="Mavrommatis K."/>
            <person name="Markowitz V."/>
            <person name="Szeto E."/>
            <person name="Ivanova N."/>
            <person name="Pagani I."/>
            <person name="Lam J."/>
            <person name="McDonald A.I."/>
            <person name="Dodsworth J.A."/>
            <person name="Pati A."/>
            <person name="Goodwin L."/>
            <person name="Peters L."/>
            <person name="Pitluck S."/>
            <person name="Woyke T."/>
            <person name="Hedlund B.P."/>
        </authorList>
    </citation>
    <scope>NUCLEOTIDE SEQUENCE</scope>
    <source>
        <strain evidence="6 7">JL-2</strain>
        <plasmid evidence="6">pTHEOS01</plasmid>
    </source>
</reference>
<keyword evidence="3" id="KW-0574">Periplasm</keyword>
<dbReference type="KEGG" id="tos:Theos_2338"/>
<evidence type="ECO:0000256" key="1">
    <source>
        <dbReference type="ARBA" id="ARBA00004203"/>
    </source>
</evidence>
<evidence type="ECO:0000256" key="5">
    <source>
        <dbReference type="SAM" id="Phobius"/>
    </source>
</evidence>
<name>K7R216_THEOS</name>
<dbReference type="EMBL" id="CP003250">
    <property type="protein sequence ID" value="AFV77325.1"/>
    <property type="molecule type" value="Genomic_DNA"/>
</dbReference>
<organism evidence="6 7">
    <name type="scientific">Thermus oshimai JL-2</name>
    <dbReference type="NCBI Taxonomy" id="751945"/>
    <lineage>
        <taxon>Bacteria</taxon>
        <taxon>Thermotogati</taxon>
        <taxon>Deinococcota</taxon>
        <taxon>Deinococci</taxon>
        <taxon>Thermales</taxon>
        <taxon>Thermaceae</taxon>
        <taxon>Thermus</taxon>
    </lineage>
</organism>
<dbReference type="SUPFAM" id="SSF54523">
    <property type="entry name" value="Pili subunits"/>
    <property type="match status" value="1"/>
</dbReference>
<dbReference type="NCBIfam" id="TIGR02532">
    <property type="entry name" value="IV_pilin_GFxxxE"/>
    <property type="match status" value="1"/>
</dbReference>
<dbReference type="PATRIC" id="fig|751945.3.peg.2278"/>
<dbReference type="HOGENOM" id="CLU_1991636_0_0_0"/>
<evidence type="ECO:0000256" key="4">
    <source>
        <dbReference type="ARBA" id="ARBA00023237"/>
    </source>
</evidence>
<evidence type="ECO:0000256" key="2">
    <source>
        <dbReference type="ARBA" id="ARBA00004418"/>
    </source>
</evidence>
<evidence type="ECO:0000313" key="6">
    <source>
        <dbReference type="EMBL" id="AFV77325.1"/>
    </source>
</evidence>
<evidence type="ECO:0000256" key="3">
    <source>
        <dbReference type="ARBA" id="ARBA00022764"/>
    </source>
</evidence>
<evidence type="ECO:0000313" key="7">
    <source>
        <dbReference type="Proteomes" id="UP000000211"/>
    </source>
</evidence>
<dbReference type="InterPro" id="IPR045584">
    <property type="entry name" value="Pilin-like"/>
</dbReference>
<comment type="subcellular location">
    <subcellularLocation>
        <location evidence="1">Cell outer membrane</location>
        <topology evidence="1">Single-pass membrane protein</topology>
    </subcellularLocation>
    <subcellularLocation>
        <location evidence="2">Periplasm</location>
    </subcellularLocation>
</comment>
<geneLocation type="plasmid" evidence="6 7">
    <name>pTHEOS01</name>
</geneLocation>
<protein>
    <submittedName>
        <fullName evidence="6">Prepilin-type N-terminal cleavage/methylation domain-containing protein</fullName>
    </submittedName>
</protein>
<dbReference type="GO" id="GO:0009279">
    <property type="term" value="C:cell outer membrane"/>
    <property type="evidence" value="ECO:0007669"/>
    <property type="project" value="UniProtKB-SubCell"/>
</dbReference>
<dbReference type="AlphaFoldDB" id="K7R216"/>
<keyword evidence="5" id="KW-0472">Membrane</keyword>
<feature type="transmembrane region" description="Helical" evidence="5">
    <location>
        <begin position="12"/>
        <end position="33"/>
    </location>
</feature>
<dbReference type="Proteomes" id="UP000000211">
    <property type="component" value="Plasmid pTHEOS01"/>
</dbReference>
<keyword evidence="7" id="KW-1185">Reference proteome</keyword>
<keyword evidence="4" id="KW-0998">Cell outer membrane</keyword>
<dbReference type="InterPro" id="IPR012902">
    <property type="entry name" value="N_methyl_site"/>
</dbReference>